<dbReference type="EMBL" id="LGSR01000002">
    <property type="protein sequence ID" value="KOS22746.1"/>
    <property type="molecule type" value="Genomic_DNA"/>
</dbReference>
<dbReference type="OrthoDB" id="5337378at2759"/>
<dbReference type="AlphaFoldDB" id="A0A0M8MZY0"/>
<protein>
    <submittedName>
        <fullName evidence="2">Uncharacterized protein</fullName>
    </submittedName>
</protein>
<feature type="compositionally biased region" description="Polar residues" evidence="1">
    <location>
        <begin position="16"/>
        <end position="40"/>
    </location>
</feature>
<sequence length="205" mass="21971">MDVTAAVRKLRRSISRSPSKFLTRNASQDPDNLQQASPQCSPCRASEGIEKSRHISQLESGATQLALLKALEAAVDPSMVAAIGALKRSDATMNLDQPNQGSPVAKRRSVNSIAGASQADDTNIFGAHSTASQSFSILEDSLSDYELFPMQQAADSAPTPATNIPKRSSSLRKSTLQQRYGEKTSWGKRSGDRQLAQLGSDPQTP</sequence>
<feature type="region of interest" description="Disordered" evidence="1">
    <location>
        <begin position="149"/>
        <end position="205"/>
    </location>
</feature>
<feature type="region of interest" description="Disordered" evidence="1">
    <location>
        <begin position="16"/>
        <end position="52"/>
    </location>
</feature>
<feature type="region of interest" description="Disordered" evidence="1">
    <location>
        <begin position="93"/>
        <end position="112"/>
    </location>
</feature>
<feature type="compositionally biased region" description="Polar residues" evidence="1">
    <location>
        <begin position="159"/>
        <end position="178"/>
    </location>
</feature>
<feature type="compositionally biased region" description="Polar residues" evidence="1">
    <location>
        <begin position="93"/>
        <end position="102"/>
    </location>
</feature>
<dbReference type="Proteomes" id="UP000053831">
    <property type="component" value="Unassembled WGS sequence"/>
</dbReference>
<proteinExistence type="predicted"/>
<evidence type="ECO:0000256" key="1">
    <source>
        <dbReference type="SAM" id="MobiDB-lite"/>
    </source>
</evidence>
<accession>A0A0M8MZY0</accession>
<comment type="caution">
    <text evidence="2">The sequence shown here is derived from an EMBL/GenBank/DDBJ whole genome shotgun (WGS) entry which is preliminary data.</text>
</comment>
<keyword evidence="3" id="KW-1185">Reference proteome</keyword>
<dbReference type="STRING" id="150374.A0A0M8MZY0"/>
<reference evidence="2 3" key="1">
    <citation type="submission" date="2015-07" db="EMBL/GenBank/DDBJ databases">
        <title>The genome of the fungus Escovopsis weberi, a specialized disease agent of ant agriculture.</title>
        <authorList>
            <person name="de Man T.J."/>
            <person name="Stajich J.E."/>
            <person name="Kubicek C.P."/>
            <person name="Chenthamara K."/>
            <person name="Atanasova L."/>
            <person name="Druzhinina I.S."/>
            <person name="Birnbaum S."/>
            <person name="Barribeau S.M."/>
            <person name="Teiling C."/>
            <person name="Suen G."/>
            <person name="Currie C."/>
            <person name="Gerardo N.M."/>
        </authorList>
    </citation>
    <scope>NUCLEOTIDE SEQUENCE [LARGE SCALE GENOMIC DNA]</scope>
</reference>
<evidence type="ECO:0000313" key="3">
    <source>
        <dbReference type="Proteomes" id="UP000053831"/>
    </source>
</evidence>
<gene>
    <name evidence="2" type="ORF">ESCO_003536</name>
</gene>
<organism evidence="2 3">
    <name type="scientific">Escovopsis weberi</name>
    <dbReference type="NCBI Taxonomy" id="150374"/>
    <lineage>
        <taxon>Eukaryota</taxon>
        <taxon>Fungi</taxon>
        <taxon>Dikarya</taxon>
        <taxon>Ascomycota</taxon>
        <taxon>Pezizomycotina</taxon>
        <taxon>Sordariomycetes</taxon>
        <taxon>Hypocreomycetidae</taxon>
        <taxon>Hypocreales</taxon>
        <taxon>Hypocreaceae</taxon>
        <taxon>Escovopsis</taxon>
    </lineage>
</organism>
<name>A0A0M8MZY0_ESCWE</name>
<evidence type="ECO:0000313" key="2">
    <source>
        <dbReference type="EMBL" id="KOS22746.1"/>
    </source>
</evidence>